<dbReference type="InterPro" id="IPR035383">
    <property type="entry name" value="MauJ"/>
</dbReference>
<dbReference type="EMBL" id="RBXL01000001">
    <property type="protein sequence ID" value="RKT44993.1"/>
    <property type="molecule type" value="Genomic_DNA"/>
</dbReference>
<name>A0A495V8N6_9GAMM</name>
<dbReference type="AlphaFoldDB" id="A0A495V8N6"/>
<protein>
    <submittedName>
        <fullName evidence="1">Uncharacterized protein</fullName>
    </submittedName>
</protein>
<dbReference type="Proteomes" id="UP000274556">
    <property type="component" value="Unassembled WGS sequence"/>
</dbReference>
<organism evidence="1 2">
    <name type="scientific">Thiocapsa rosea</name>
    <dbReference type="NCBI Taxonomy" id="69360"/>
    <lineage>
        <taxon>Bacteria</taxon>
        <taxon>Pseudomonadati</taxon>
        <taxon>Pseudomonadota</taxon>
        <taxon>Gammaproteobacteria</taxon>
        <taxon>Chromatiales</taxon>
        <taxon>Chromatiaceae</taxon>
        <taxon>Thiocapsa</taxon>
    </lineage>
</organism>
<comment type="caution">
    <text evidence="1">The sequence shown here is derived from an EMBL/GenBank/DDBJ whole genome shotgun (WGS) entry which is preliminary data.</text>
</comment>
<proteinExistence type="predicted"/>
<evidence type="ECO:0000313" key="1">
    <source>
        <dbReference type="EMBL" id="RKT44993.1"/>
    </source>
</evidence>
<gene>
    <name evidence="1" type="ORF">BDD21_2405</name>
</gene>
<reference evidence="1 2" key="1">
    <citation type="submission" date="2018-10" db="EMBL/GenBank/DDBJ databases">
        <title>Genomic Encyclopedia of Archaeal and Bacterial Type Strains, Phase II (KMG-II): from individual species to whole genera.</title>
        <authorList>
            <person name="Goeker M."/>
        </authorList>
    </citation>
    <scope>NUCLEOTIDE SEQUENCE [LARGE SCALE GENOMIC DNA]</scope>
    <source>
        <strain evidence="1 2">DSM 235</strain>
    </source>
</reference>
<dbReference type="Pfam" id="PF17419">
    <property type="entry name" value="MauJ"/>
    <property type="match status" value="1"/>
</dbReference>
<evidence type="ECO:0000313" key="2">
    <source>
        <dbReference type="Proteomes" id="UP000274556"/>
    </source>
</evidence>
<keyword evidence="2" id="KW-1185">Reference proteome</keyword>
<sequence>MRCLDLAVSPGFSWPNRQVEIPFEGYRVVLQPRRQGPDDEAELTATVSVFDTNGTSFEVWGTVASRFLSRLAWSHNGGVVELFAVGSNFPEKPGRLGQGTYQRSGWAQVEPWDFIYLPAADNQEADLALGLFREGMSVNSAPFAFLSYFKVLNIHHGGGAAQKNWINDNLHRIWYRPALDRLVEVQKAEADVGRYLYEEGRCAVAHAHGTPLVNPDSYTDRRRMEGDLKLMRELAALFIETEFGVLSDSSYWKSLREGGSPKTELLRKVVQEDGRVVYVPEQLSA</sequence>
<accession>A0A495V8N6</accession>